<dbReference type="Proteomes" id="UP000759103">
    <property type="component" value="Unassembled WGS sequence"/>
</dbReference>
<dbReference type="SUPFAM" id="SSF56601">
    <property type="entry name" value="beta-lactamase/transpeptidase-like"/>
    <property type="match status" value="1"/>
</dbReference>
<organism evidence="2 3">
    <name type="scientific">Sphingomonas citri</name>
    <dbReference type="NCBI Taxonomy" id="2862499"/>
    <lineage>
        <taxon>Bacteria</taxon>
        <taxon>Pseudomonadati</taxon>
        <taxon>Pseudomonadota</taxon>
        <taxon>Alphaproteobacteria</taxon>
        <taxon>Sphingomonadales</taxon>
        <taxon>Sphingomonadaceae</taxon>
        <taxon>Sphingomonas</taxon>
    </lineage>
</organism>
<protein>
    <submittedName>
        <fullName evidence="2">Beta-lactamase family protein</fullName>
    </submittedName>
</protein>
<comment type="caution">
    <text evidence="2">The sequence shown here is derived from an EMBL/GenBank/DDBJ whole genome shotgun (WGS) entry which is preliminary data.</text>
</comment>
<evidence type="ECO:0000313" key="3">
    <source>
        <dbReference type="Proteomes" id="UP000759103"/>
    </source>
</evidence>
<dbReference type="InterPro" id="IPR050491">
    <property type="entry name" value="AmpC-like"/>
</dbReference>
<reference evidence="2 3" key="1">
    <citation type="submission" date="2021-07" db="EMBL/GenBank/DDBJ databases">
        <title>Sphingomonas sp.</title>
        <authorList>
            <person name="Feng G."/>
            <person name="Li J."/>
            <person name="Pan M."/>
        </authorList>
    </citation>
    <scope>NUCLEOTIDE SEQUENCE [LARGE SCALE GENOMIC DNA]</scope>
    <source>
        <strain evidence="2 3">RRHST34</strain>
    </source>
</reference>
<dbReference type="InterPro" id="IPR001466">
    <property type="entry name" value="Beta-lactam-related"/>
</dbReference>
<feature type="domain" description="Beta-lactamase-related" evidence="1">
    <location>
        <begin position="35"/>
        <end position="349"/>
    </location>
</feature>
<dbReference type="Pfam" id="PF00144">
    <property type="entry name" value="Beta-lactamase"/>
    <property type="match status" value="1"/>
</dbReference>
<sequence>MPARASGGASNAHSLYVERHLRPPVIRRGDRPFTIADRLRQYDVPGVSVAVIRRGRIAWARGWGVRDLVSCAPVTPETAFQAASISKVVTAMVALRLAEQGRIDLDRDVDDTLRSWRLPHDPRLAPGGVTLRQLLSHTAGLGVHGFAGYARGAPLPTPVEIVDGTAPANTPAVRSVLPAGGQFSYSGGGYVVAQLALSDASGLPFAELARREVLGPLGMSRSAFAMPPSDAIRADMASGSVGGKPLPGGFKLYPELAPAGLWTSAGDLARVIVDLQASASGRRGHRLSPAMTRQMMTPIKDNWGLGLALYGGARARFMHDGVNEGYESFMIAYAGGGDGIVVLTNGGDGHRLIGEIVRAVATDYGWPEIAAPAAEERRLSPAELSRVAGRFEGGDLKVDLEARPDGLFARLVGGVQAERLIALSPSRFRSDSLGVTVEFDRDFQSCTMIEGAPPMKLSRIK</sequence>
<dbReference type="RefSeq" id="WP_219747672.1">
    <property type="nucleotide sequence ID" value="NZ_JAHXZN010000001.1"/>
</dbReference>
<dbReference type="EMBL" id="JAHXZN010000001">
    <property type="protein sequence ID" value="MBW6530295.1"/>
    <property type="molecule type" value="Genomic_DNA"/>
</dbReference>
<gene>
    <name evidence="2" type="ORF">KZ820_06055</name>
</gene>
<dbReference type="Gene3D" id="3.40.710.10">
    <property type="entry name" value="DD-peptidase/beta-lactamase superfamily"/>
    <property type="match status" value="1"/>
</dbReference>
<dbReference type="PANTHER" id="PTHR46825:SF12">
    <property type="entry name" value="PENICILLIN-BINDING PROTEIN 4"/>
    <property type="match status" value="1"/>
</dbReference>
<evidence type="ECO:0000259" key="1">
    <source>
        <dbReference type="Pfam" id="PF00144"/>
    </source>
</evidence>
<dbReference type="InterPro" id="IPR012338">
    <property type="entry name" value="Beta-lactam/transpept-like"/>
</dbReference>
<evidence type="ECO:0000313" key="2">
    <source>
        <dbReference type="EMBL" id="MBW6530295.1"/>
    </source>
</evidence>
<proteinExistence type="predicted"/>
<name>A0ABS7BL04_9SPHN</name>
<dbReference type="PANTHER" id="PTHR46825">
    <property type="entry name" value="D-ALANYL-D-ALANINE-CARBOXYPEPTIDASE/ENDOPEPTIDASE AMPH"/>
    <property type="match status" value="1"/>
</dbReference>
<accession>A0ABS7BL04</accession>
<keyword evidence="3" id="KW-1185">Reference proteome</keyword>